<dbReference type="SUPFAM" id="SSF56300">
    <property type="entry name" value="Metallo-dependent phosphatases"/>
    <property type="match status" value="1"/>
</dbReference>
<comment type="similarity">
    <text evidence="4">Belongs to the cyclic nucleotide phosphodiesterase class-III family.</text>
</comment>
<dbReference type="Gene3D" id="3.60.21.10">
    <property type="match status" value="1"/>
</dbReference>
<evidence type="ECO:0000256" key="2">
    <source>
        <dbReference type="ARBA" id="ARBA00022801"/>
    </source>
</evidence>
<gene>
    <name evidence="7" type="ORF">FEZ63_16470</name>
</gene>
<evidence type="ECO:0000313" key="8">
    <source>
        <dbReference type="Proteomes" id="UP000325684"/>
    </source>
</evidence>
<accession>A0A5N3P8F3</accession>
<dbReference type="GO" id="GO:0046872">
    <property type="term" value="F:metal ion binding"/>
    <property type="evidence" value="ECO:0007669"/>
    <property type="project" value="UniProtKB-KW"/>
</dbReference>
<keyword evidence="8" id="KW-1185">Reference proteome</keyword>
<dbReference type="AlphaFoldDB" id="A0A5N3P8F3"/>
<dbReference type="InterPro" id="IPR057406">
    <property type="entry name" value="Pua-like_dom"/>
</dbReference>
<sequence length="482" mass="54139">MAPPVIALRFRDTTLGVDTIEAHRVIIDREGAVLWGWWKKDFEEDHLAYLNTLLTEPRDIFIVDRSTERMFRATAVRWLAGQPEQSDLTMVPEYYRQHVSLVFGWFYLTKIEDEPFLEDLSRQFGDHTLLKVSSVENLPAKKTVTSASISNKSCVLHLSDLHFGADYDFSPQGERQPIGGSKRTLTECITADLTRLGLVDDIAAVVVTGDFITGGDWSDEIRGQVLDEFEALRKNLQLDRDQIIAVPGNHDIVRYPKDSGISPEAISGRNQTNNKHEREFRTFVDELTGRRWQEPLNYIQRVKLRNADILVCVLNSCTILATEWTEYGFVGDKGLDALELLKTEIVERPTFRFMAMHHHLLPVADVEAPNRKGVTLSLDASKLLDVAQQVGVQVVLHGHQHMPRLAKYQTIPLMGGPASHPLHVVSNGSTGGARRPGSERNTYCVFRPGEDGVALWMRELRPDGRPGVSLYTGSLDALPAVP</sequence>
<dbReference type="GO" id="GO:0016787">
    <property type="term" value="F:hydrolase activity"/>
    <property type="evidence" value="ECO:0007669"/>
    <property type="project" value="UniProtKB-KW"/>
</dbReference>
<dbReference type="OrthoDB" id="651281at2"/>
<reference evidence="7 8" key="1">
    <citation type="journal article" date="2019" name="Microorganisms">
        <title>Genome Insights into the Novel Species Microvirga brassicacearum, a Rapeseed Endophyte with Biotechnological Potential.</title>
        <authorList>
            <person name="Jimenez-Gomez A."/>
            <person name="Saati-Santamaria Z."/>
            <person name="Igual J.M."/>
            <person name="Rivas R."/>
            <person name="Mateos P.F."/>
            <person name="Garcia-Fraile P."/>
        </authorList>
    </citation>
    <scope>NUCLEOTIDE SEQUENCE [LARGE SCALE GENOMIC DNA]</scope>
    <source>
        <strain evidence="7 8">CDVBN77</strain>
    </source>
</reference>
<comment type="caution">
    <text evidence="7">The sequence shown here is derived from an EMBL/GenBank/DDBJ whole genome shotgun (WGS) entry which is preliminary data.</text>
</comment>
<dbReference type="InterPro" id="IPR050884">
    <property type="entry name" value="CNP_phosphodiesterase-III"/>
</dbReference>
<dbReference type="InterPro" id="IPR004843">
    <property type="entry name" value="Calcineurin-like_PHP"/>
</dbReference>
<keyword evidence="2" id="KW-0378">Hydrolase</keyword>
<dbReference type="PANTHER" id="PTHR42988:SF2">
    <property type="entry name" value="CYCLIC NUCLEOTIDE PHOSPHODIESTERASE CBUA0032-RELATED"/>
    <property type="match status" value="1"/>
</dbReference>
<evidence type="ECO:0000256" key="3">
    <source>
        <dbReference type="ARBA" id="ARBA00023004"/>
    </source>
</evidence>
<keyword evidence="1" id="KW-0479">Metal-binding</keyword>
<dbReference type="EMBL" id="VCMV01000025">
    <property type="protein sequence ID" value="KAB0266019.1"/>
    <property type="molecule type" value="Genomic_DNA"/>
</dbReference>
<feature type="domain" description="Calcineurin-like phosphoesterase" evidence="5">
    <location>
        <begin position="155"/>
        <end position="403"/>
    </location>
</feature>
<dbReference type="PANTHER" id="PTHR42988">
    <property type="entry name" value="PHOSPHOHYDROLASE"/>
    <property type="match status" value="1"/>
</dbReference>
<evidence type="ECO:0000256" key="4">
    <source>
        <dbReference type="ARBA" id="ARBA00025742"/>
    </source>
</evidence>
<dbReference type="RefSeq" id="WP_150946427.1">
    <property type="nucleotide sequence ID" value="NZ_VCMV01000025.1"/>
</dbReference>
<dbReference type="InterPro" id="IPR029052">
    <property type="entry name" value="Metallo-depent_PP-like"/>
</dbReference>
<keyword evidence="3" id="KW-0408">Iron</keyword>
<feature type="domain" description="Pua-like" evidence="6">
    <location>
        <begin position="8"/>
        <end position="116"/>
    </location>
</feature>
<organism evidence="7 8">
    <name type="scientific">Microvirga brassicacearum</name>
    <dbReference type="NCBI Taxonomy" id="2580413"/>
    <lineage>
        <taxon>Bacteria</taxon>
        <taxon>Pseudomonadati</taxon>
        <taxon>Pseudomonadota</taxon>
        <taxon>Alphaproteobacteria</taxon>
        <taxon>Hyphomicrobiales</taxon>
        <taxon>Methylobacteriaceae</taxon>
        <taxon>Microvirga</taxon>
    </lineage>
</organism>
<evidence type="ECO:0000259" key="5">
    <source>
        <dbReference type="Pfam" id="PF00149"/>
    </source>
</evidence>
<evidence type="ECO:0000313" key="7">
    <source>
        <dbReference type="EMBL" id="KAB0266019.1"/>
    </source>
</evidence>
<proteinExistence type="inferred from homology"/>
<evidence type="ECO:0000256" key="1">
    <source>
        <dbReference type="ARBA" id="ARBA00022723"/>
    </source>
</evidence>
<dbReference type="Pfam" id="PF00149">
    <property type="entry name" value="Metallophos"/>
    <property type="match status" value="1"/>
</dbReference>
<protein>
    <submittedName>
        <fullName evidence="7">Metallophosphoesterase</fullName>
    </submittedName>
</protein>
<name>A0A5N3P8F3_9HYPH</name>
<evidence type="ECO:0000259" key="6">
    <source>
        <dbReference type="Pfam" id="PF24405"/>
    </source>
</evidence>
<dbReference type="Pfam" id="PF24405">
    <property type="entry name" value="Pua-like"/>
    <property type="match status" value="1"/>
</dbReference>
<dbReference type="Proteomes" id="UP000325684">
    <property type="component" value="Unassembled WGS sequence"/>
</dbReference>